<dbReference type="FunFam" id="3.30.70.330:FF:000451">
    <property type="entry name" value="Polyadenylate-binding protein RBP45C"/>
    <property type="match status" value="2"/>
</dbReference>
<gene>
    <name evidence="11" type="ORF">LITE_LOCUS25096</name>
</gene>
<feature type="domain" description="RRM" evidence="10">
    <location>
        <begin position="69"/>
        <end position="149"/>
    </location>
</feature>
<dbReference type="PANTHER" id="PTHR47640:SF6">
    <property type="entry name" value="POLYADENYLATE-BINDING PROTEIN RBP45A"/>
    <property type="match status" value="1"/>
</dbReference>
<feature type="domain" description="RRM" evidence="10">
    <location>
        <begin position="592"/>
        <end position="672"/>
    </location>
</feature>
<keyword evidence="4 8" id="KW-0694">RNA-binding</keyword>
<evidence type="ECO:0000259" key="10">
    <source>
        <dbReference type="PROSITE" id="PS50102"/>
    </source>
</evidence>
<dbReference type="Gene3D" id="3.30.70.330">
    <property type="match status" value="6"/>
</dbReference>
<feature type="region of interest" description="Disordered" evidence="9">
    <location>
        <begin position="552"/>
        <end position="584"/>
    </location>
</feature>
<feature type="region of interest" description="Disordered" evidence="9">
    <location>
        <begin position="1"/>
        <end position="62"/>
    </location>
</feature>
<sequence length="938" mass="102099">MMQQPGAGVAPQMAASDPQYQQQQWMMQQQQQHHPVPPPAGWTPPPVPPPTQYGVPQPAGAGAGADEIKSLWIGDLQPWMDETYLISTFSGTGEVVSTKVIRNKQTNLPEGYGFIEFVSHAAAERILQTYNGTPMPNCEQSFRMNWATLGAGERRQDDGPEYTIFVGDLAADVNDYLLQETFKNVYSSVKGAKVVTDRATGRSKGYGFVRFGEEGDQMRAMVEMNGQYCSSRPMRIGPAASKKPVAQQFQTATYQNAQGSQGEMDPNNTTIFVGALDPSVSDDVLRSVFGKYGELVHVKIPPGKRCGFVQFANRSSAEQALQMLNGTQLAGQSIRLSWGRSPSNKQAQPEQNQWNGGGGYYGYAQGYDAAAAYGYAAAPQDPSMYYGGYPGYGNYQQPGAYQQPGQVYQQPQQSREDQLGGFAVAMDVSAECDSSSTARARRRRRPDLREAASSSSRVDSILTLAARRQAPVSSSPPGTQASTCRPPSLLPTSTPLNCEMAAISPFLPIKGYTLLRPSPHLENMMQQPGAGVAPQMAASDPQYQQQQWMMQQQQQHHPVPPPAGWTPPPVPPPTQYGVAQPAGAGAGADDIKSLWIGDLQPWMDETYLISTFSGTGEVVSAKVIRNKQTNLPEGYGFIEFVSHAAAERILQTYNGTPMPNCEQSFRMNWATLGAGERRQDDGPEYTIFVGDLAADVNDYLLQETFKNVYSSVKGAKVVTDRATGRSKGYGFVRFGEEGDQMRAMVEMNGQYCSSRPMRIGPAASKKPVGQQFQTATYQNAQGSQGENDPNNTTIFVGALDPSVSDDVLRSVFGKYGELVHVKIPPGKRCGFVQFANRSSAEQALQMLNGTQLAGQSIRLSWGRSPSNKQAQPEQNQWNGGGGYYGYAQGYDAAAAYGYAAAPQDPSMYYGGYPGYGNYQQQPGAYQQPGQVYQQPQQV</sequence>
<evidence type="ECO:0000256" key="1">
    <source>
        <dbReference type="ARBA" id="ARBA00004123"/>
    </source>
</evidence>
<protein>
    <recommendedName>
        <fullName evidence="10">RRM domain-containing protein</fullName>
    </recommendedName>
</protein>
<name>A0AAV0LS83_9ROSI</name>
<evidence type="ECO:0000256" key="8">
    <source>
        <dbReference type="PROSITE-ProRule" id="PRU00176"/>
    </source>
</evidence>
<evidence type="ECO:0000256" key="7">
    <source>
        <dbReference type="ARBA" id="ARBA00061708"/>
    </source>
</evidence>
<dbReference type="InterPro" id="IPR050825">
    <property type="entry name" value="RBM42_RBP45_47-like"/>
</dbReference>
<feature type="compositionally biased region" description="Pro residues" evidence="9">
    <location>
        <begin position="35"/>
        <end position="51"/>
    </location>
</feature>
<feature type="compositionally biased region" description="Low complexity" evidence="9">
    <location>
        <begin position="19"/>
        <end position="32"/>
    </location>
</feature>
<accession>A0AAV0LS83</accession>
<feature type="region of interest" description="Disordered" evidence="9">
    <location>
        <begin position="433"/>
        <end position="488"/>
    </location>
</feature>
<dbReference type="FunFam" id="3.30.70.330:FF:000103">
    <property type="entry name" value="Polyadenylate-binding protein RBP47B"/>
    <property type="match status" value="2"/>
</dbReference>
<keyword evidence="3" id="KW-0677">Repeat</keyword>
<feature type="domain" description="RRM" evidence="10">
    <location>
        <begin position="162"/>
        <end position="241"/>
    </location>
</feature>
<evidence type="ECO:0000256" key="5">
    <source>
        <dbReference type="ARBA" id="ARBA00023242"/>
    </source>
</evidence>
<dbReference type="FunFam" id="3.30.70.330:FF:000236">
    <property type="entry name" value="Polyadenylate-binding protein RBP45C"/>
    <property type="match status" value="2"/>
</dbReference>
<proteinExistence type="inferred from homology"/>
<feature type="compositionally biased region" description="Pro residues" evidence="9">
    <location>
        <begin position="558"/>
        <end position="574"/>
    </location>
</feature>
<dbReference type="GO" id="GO:0005829">
    <property type="term" value="C:cytosol"/>
    <property type="evidence" value="ECO:0007669"/>
    <property type="project" value="TreeGrafter"/>
</dbReference>
<dbReference type="Pfam" id="PF00076">
    <property type="entry name" value="RRM_1"/>
    <property type="match status" value="6"/>
</dbReference>
<evidence type="ECO:0000256" key="6">
    <source>
        <dbReference type="ARBA" id="ARBA00057395"/>
    </source>
</evidence>
<feature type="domain" description="RRM" evidence="10">
    <location>
        <begin position="792"/>
        <end position="864"/>
    </location>
</feature>
<organism evidence="11 12">
    <name type="scientific">Linum tenue</name>
    <dbReference type="NCBI Taxonomy" id="586396"/>
    <lineage>
        <taxon>Eukaryota</taxon>
        <taxon>Viridiplantae</taxon>
        <taxon>Streptophyta</taxon>
        <taxon>Embryophyta</taxon>
        <taxon>Tracheophyta</taxon>
        <taxon>Spermatophyta</taxon>
        <taxon>Magnoliopsida</taxon>
        <taxon>eudicotyledons</taxon>
        <taxon>Gunneridae</taxon>
        <taxon>Pentapetalae</taxon>
        <taxon>rosids</taxon>
        <taxon>fabids</taxon>
        <taxon>Malpighiales</taxon>
        <taxon>Linaceae</taxon>
        <taxon>Linum</taxon>
    </lineage>
</organism>
<dbReference type="CDD" id="cd12345">
    <property type="entry name" value="RRM2_SECp43_like"/>
    <property type="match status" value="2"/>
</dbReference>
<dbReference type="InterPro" id="IPR035979">
    <property type="entry name" value="RBD_domain_sf"/>
</dbReference>
<comment type="caution">
    <text evidence="11">The sequence shown here is derived from an EMBL/GenBank/DDBJ whole genome shotgun (WGS) entry which is preliminary data.</text>
</comment>
<evidence type="ECO:0000256" key="2">
    <source>
        <dbReference type="ARBA" id="ARBA00022664"/>
    </source>
</evidence>
<comment type="function">
    <text evidence="6">Heterogeneous nuclear ribonucleoprotein (hnRNP)-protein binding the poly(A) tail of mRNA and probably involved in some steps of pre-mRNA maturation.</text>
</comment>
<comment type="subcellular location">
    <subcellularLocation>
        <location evidence="1">Nucleus</location>
    </subcellularLocation>
</comment>
<dbReference type="SUPFAM" id="SSF54928">
    <property type="entry name" value="RNA-binding domain, RBD"/>
    <property type="match status" value="5"/>
</dbReference>
<dbReference type="CDD" id="cd12344">
    <property type="entry name" value="RRM1_SECp43_like"/>
    <property type="match status" value="2"/>
</dbReference>
<evidence type="ECO:0000256" key="9">
    <source>
        <dbReference type="SAM" id="MobiDB-lite"/>
    </source>
</evidence>
<dbReference type="Proteomes" id="UP001154282">
    <property type="component" value="Unassembled WGS sequence"/>
</dbReference>
<feature type="domain" description="RRM" evidence="10">
    <location>
        <begin position="269"/>
        <end position="341"/>
    </location>
</feature>
<dbReference type="GO" id="GO:0005634">
    <property type="term" value="C:nucleus"/>
    <property type="evidence" value="ECO:0007669"/>
    <property type="project" value="UniProtKB-SubCell"/>
</dbReference>
<dbReference type="InterPro" id="IPR012677">
    <property type="entry name" value="Nucleotide-bd_a/b_plait_sf"/>
</dbReference>
<evidence type="ECO:0000313" key="12">
    <source>
        <dbReference type="Proteomes" id="UP001154282"/>
    </source>
</evidence>
<keyword evidence="2" id="KW-0507">mRNA processing</keyword>
<evidence type="ECO:0000256" key="4">
    <source>
        <dbReference type="ARBA" id="ARBA00022884"/>
    </source>
</evidence>
<dbReference type="GO" id="GO:0003729">
    <property type="term" value="F:mRNA binding"/>
    <property type="evidence" value="ECO:0007669"/>
    <property type="project" value="InterPro"/>
</dbReference>
<dbReference type="PANTHER" id="PTHR47640">
    <property type="entry name" value="TRNA SELENOCYSTEINE 1-ASSOCIATED PROTEIN 1-RELATED-RELATED"/>
    <property type="match status" value="1"/>
</dbReference>
<dbReference type="GO" id="GO:0006397">
    <property type="term" value="P:mRNA processing"/>
    <property type="evidence" value="ECO:0007669"/>
    <property type="project" value="UniProtKB-KW"/>
</dbReference>
<feature type="compositionally biased region" description="Polar residues" evidence="9">
    <location>
        <begin position="471"/>
        <end position="481"/>
    </location>
</feature>
<reference evidence="11" key="1">
    <citation type="submission" date="2022-08" db="EMBL/GenBank/DDBJ databases">
        <authorList>
            <person name="Gutierrez-Valencia J."/>
        </authorList>
    </citation>
    <scope>NUCLEOTIDE SEQUENCE</scope>
</reference>
<keyword evidence="5" id="KW-0539">Nucleus</keyword>
<feature type="domain" description="RRM" evidence="10">
    <location>
        <begin position="685"/>
        <end position="764"/>
    </location>
</feature>
<dbReference type="PROSITE" id="PS50102">
    <property type="entry name" value="RRM"/>
    <property type="match status" value="6"/>
</dbReference>
<evidence type="ECO:0000313" key="11">
    <source>
        <dbReference type="EMBL" id="CAI0436440.1"/>
    </source>
</evidence>
<dbReference type="EMBL" id="CAMGYJ010000006">
    <property type="protein sequence ID" value="CAI0436440.1"/>
    <property type="molecule type" value="Genomic_DNA"/>
</dbReference>
<keyword evidence="12" id="KW-1185">Reference proteome</keyword>
<evidence type="ECO:0000256" key="3">
    <source>
        <dbReference type="ARBA" id="ARBA00022737"/>
    </source>
</evidence>
<dbReference type="AlphaFoldDB" id="A0AAV0LS83"/>
<comment type="similarity">
    <text evidence="7">Belongs to the polyadenylate-binding RBP45 family.</text>
</comment>
<dbReference type="SMART" id="SM00360">
    <property type="entry name" value="RRM"/>
    <property type="match status" value="6"/>
</dbReference>
<dbReference type="InterPro" id="IPR000504">
    <property type="entry name" value="RRM_dom"/>
</dbReference>